<keyword evidence="2" id="KW-0689">Ribosomal protein</keyword>
<dbReference type="Proteomes" id="UP000641588">
    <property type="component" value="Unassembled WGS sequence"/>
</dbReference>
<sequence length="83" mass="9392">MAVIKKQVKSLVGKHVYVMTRQGQVVDGILQKFDNGRIYLHLNKKPVSTSAFTPFFNPFTSLALFDLLAISTTPFFFGSPFFF</sequence>
<keyword evidence="2" id="KW-0687">Ribonucleoprotein</keyword>
<protein>
    <submittedName>
        <fullName evidence="2">50S ribosomal protein L33</fullName>
    </submittedName>
</protein>
<dbReference type="EMBL" id="WHOD01000097">
    <property type="protein sequence ID" value="NOU96333.1"/>
    <property type="molecule type" value="Genomic_DNA"/>
</dbReference>
<dbReference type="AlphaFoldDB" id="A0A972GY60"/>
<dbReference type="GO" id="GO:0005840">
    <property type="term" value="C:ribosome"/>
    <property type="evidence" value="ECO:0007669"/>
    <property type="project" value="UniProtKB-KW"/>
</dbReference>
<feature type="transmembrane region" description="Helical" evidence="1">
    <location>
        <begin position="55"/>
        <end position="77"/>
    </location>
</feature>
<evidence type="ECO:0000313" key="2">
    <source>
        <dbReference type="EMBL" id="NOU96333.1"/>
    </source>
</evidence>
<organism evidence="2 3">
    <name type="scientific">Paenibacillus foliorum</name>
    <dbReference type="NCBI Taxonomy" id="2654974"/>
    <lineage>
        <taxon>Bacteria</taxon>
        <taxon>Bacillati</taxon>
        <taxon>Bacillota</taxon>
        <taxon>Bacilli</taxon>
        <taxon>Bacillales</taxon>
        <taxon>Paenibacillaceae</taxon>
        <taxon>Paenibacillus</taxon>
    </lineage>
</organism>
<keyword evidence="1" id="KW-0472">Membrane</keyword>
<dbReference type="RefSeq" id="WP_171654567.1">
    <property type="nucleotide sequence ID" value="NZ_WHOD01000097.1"/>
</dbReference>
<accession>A0A972GY60</accession>
<gene>
    <name evidence="2" type="ORF">GC093_24410</name>
</gene>
<evidence type="ECO:0000313" key="3">
    <source>
        <dbReference type="Proteomes" id="UP000641588"/>
    </source>
</evidence>
<comment type="caution">
    <text evidence="2">The sequence shown here is derived from an EMBL/GenBank/DDBJ whole genome shotgun (WGS) entry which is preliminary data.</text>
</comment>
<keyword evidence="1" id="KW-1133">Transmembrane helix</keyword>
<reference evidence="2" key="1">
    <citation type="submission" date="2019-10" db="EMBL/GenBank/DDBJ databases">
        <title>Description of Paenibacillus glebae sp. nov.</title>
        <authorList>
            <person name="Carlier A."/>
            <person name="Qi S."/>
        </authorList>
    </citation>
    <scope>NUCLEOTIDE SEQUENCE</scope>
    <source>
        <strain evidence="2">LMG 31456</strain>
    </source>
</reference>
<keyword evidence="3" id="KW-1185">Reference proteome</keyword>
<name>A0A972GY60_9BACL</name>
<keyword evidence="1" id="KW-0812">Transmembrane</keyword>
<proteinExistence type="predicted"/>
<evidence type="ECO:0000256" key="1">
    <source>
        <dbReference type="SAM" id="Phobius"/>
    </source>
</evidence>